<proteinExistence type="predicted"/>
<dbReference type="InterPro" id="IPR008906">
    <property type="entry name" value="HATC_C_dom"/>
</dbReference>
<name>A0A6S7JZ78_PARCT</name>
<dbReference type="EMBL" id="CACRXK020022023">
    <property type="protein sequence ID" value="CAB4036428.1"/>
    <property type="molecule type" value="Genomic_DNA"/>
</dbReference>
<comment type="caution">
    <text evidence="2">The sequence shown here is derived from an EMBL/GenBank/DDBJ whole genome shotgun (WGS) entry which is preliminary data.</text>
</comment>
<protein>
    <submittedName>
        <fullName evidence="2">Zinc finger MYM-type 1-like</fullName>
    </submittedName>
</protein>
<dbReference type="SUPFAM" id="SSF53098">
    <property type="entry name" value="Ribonuclease H-like"/>
    <property type="match status" value="1"/>
</dbReference>
<dbReference type="GO" id="GO:0046983">
    <property type="term" value="F:protein dimerization activity"/>
    <property type="evidence" value="ECO:0007669"/>
    <property type="project" value="InterPro"/>
</dbReference>
<gene>
    <name evidence="2" type="ORF">PACLA_8A000259</name>
</gene>
<accession>A0A6S7JZ78</accession>
<dbReference type="InterPro" id="IPR012337">
    <property type="entry name" value="RNaseH-like_sf"/>
</dbReference>
<reference evidence="2" key="1">
    <citation type="submission" date="2020-04" db="EMBL/GenBank/DDBJ databases">
        <authorList>
            <person name="Alioto T."/>
            <person name="Alioto T."/>
            <person name="Gomez Garrido J."/>
        </authorList>
    </citation>
    <scope>NUCLEOTIDE SEQUENCE</scope>
    <source>
        <strain evidence="2">A484AB</strain>
    </source>
</reference>
<dbReference type="PANTHER" id="PTHR46289">
    <property type="entry name" value="52 KDA REPRESSOR OF THE INHIBITOR OF THE PROTEIN KINASE-LIKE PROTEIN-RELATED"/>
    <property type="match status" value="1"/>
</dbReference>
<evidence type="ECO:0000313" key="3">
    <source>
        <dbReference type="Proteomes" id="UP001152795"/>
    </source>
</evidence>
<organism evidence="2 3">
    <name type="scientific">Paramuricea clavata</name>
    <name type="common">Red gorgonian</name>
    <name type="synonym">Violescent sea-whip</name>
    <dbReference type="NCBI Taxonomy" id="317549"/>
    <lineage>
        <taxon>Eukaryota</taxon>
        <taxon>Metazoa</taxon>
        <taxon>Cnidaria</taxon>
        <taxon>Anthozoa</taxon>
        <taxon>Octocorallia</taxon>
        <taxon>Malacalcyonacea</taxon>
        <taxon>Plexauridae</taxon>
        <taxon>Paramuricea</taxon>
    </lineage>
</organism>
<sequence>MTRKLLEQLKSDESLSSIIDDATVVSEKCSIPLNVTSPVYSIRSHLGTTEVNVKSFTRDFTTKICNKILDEMLLRFPPESMTVLIGIDSLNPKSTRCLEEKLLLHLVDHYGENTLQINKILLVFKVRKYKLACEVANEGNDESGIVVNLNPSHYPNLMQLFHLKRSLPVSSAEAERSFSTIKRVKSRLQNRLTDERLAELCLLSSERDLTKKLNIKRIIDIFNDKPRRVALR</sequence>
<evidence type="ECO:0000313" key="2">
    <source>
        <dbReference type="EMBL" id="CAB4036428.1"/>
    </source>
</evidence>
<dbReference type="AlphaFoldDB" id="A0A6S7JZ78"/>
<dbReference type="InterPro" id="IPR052958">
    <property type="entry name" value="IFN-induced_PKR_regulator"/>
</dbReference>
<dbReference type="PANTHER" id="PTHR46289:SF14">
    <property type="entry name" value="DUF4371 DOMAIN-CONTAINING PROTEIN"/>
    <property type="match status" value="1"/>
</dbReference>
<dbReference type="OrthoDB" id="6159421at2759"/>
<evidence type="ECO:0000259" key="1">
    <source>
        <dbReference type="Pfam" id="PF05699"/>
    </source>
</evidence>
<dbReference type="Pfam" id="PF05699">
    <property type="entry name" value="Dimer_Tnp_hAT"/>
    <property type="match status" value="1"/>
</dbReference>
<dbReference type="Proteomes" id="UP001152795">
    <property type="component" value="Unassembled WGS sequence"/>
</dbReference>
<keyword evidence="3" id="KW-1185">Reference proteome</keyword>
<feature type="domain" description="HAT C-terminal dimerisation" evidence="1">
    <location>
        <begin position="150"/>
        <end position="202"/>
    </location>
</feature>